<evidence type="ECO:0000313" key="5">
    <source>
        <dbReference type="Proteomes" id="UP000250266"/>
    </source>
</evidence>
<dbReference type="CDD" id="cd18433">
    <property type="entry name" value="BRCT_Rad4_rpt3"/>
    <property type="match status" value="1"/>
</dbReference>
<dbReference type="EMBL" id="KV744891">
    <property type="protein sequence ID" value="OCK82340.1"/>
    <property type="molecule type" value="Genomic_DNA"/>
</dbReference>
<keyword evidence="1" id="KW-0677">Repeat</keyword>
<dbReference type="InterPro" id="IPR001357">
    <property type="entry name" value="BRCT_dom"/>
</dbReference>
<feature type="region of interest" description="Disordered" evidence="2">
    <location>
        <begin position="727"/>
        <end position="770"/>
    </location>
</feature>
<feature type="region of interest" description="Disordered" evidence="2">
    <location>
        <begin position="216"/>
        <end position="247"/>
    </location>
</feature>
<protein>
    <recommendedName>
        <fullName evidence="3">BRCT domain-containing protein</fullName>
    </recommendedName>
</protein>
<feature type="domain" description="BRCT" evidence="3">
    <location>
        <begin position="323"/>
        <end position="423"/>
    </location>
</feature>
<evidence type="ECO:0000256" key="2">
    <source>
        <dbReference type="SAM" id="MobiDB-lite"/>
    </source>
</evidence>
<proteinExistence type="predicted"/>
<dbReference type="Proteomes" id="UP000250266">
    <property type="component" value="Unassembled WGS sequence"/>
</dbReference>
<dbReference type="GO" id="GO:0033314">
    <property type="term" value="P:mitotic DNA replication checkpoint signaling"/>
    <property type="evidence" value="ECO:0007669"/>
    <property type="project" value="TreeGrafter"/>
</dbReference>
<dbReference type="PANTHER" id="PTHR13561:SF20">
    <property type="entry name" value="DNA TOPOISOMERASE 2-BINDING PROTEIN 1"/>
    <property type="match status" value="1"/>
</dbReference>
<dbReference type="CDD" id="cd17731">
    <property type="entry name" value="BRCT_TopBP1_rpt2_like"/>
    <property type="match status" value="1"/>
</dbReference>
<dbReference type="SMART" id="SM00292">
    <property type="entry name" value="BRCT"/>
    <property type="match status" value="4"/>
</dbReference>
<feature type="compositionally biased region" description="Basic residues" evidence="2">
    <location>
        <begin position="567"/>
        <end position="578"/>
    </location>
</feature>
<keyword evidence="5" id="KW-1185">Reference proteome</keyword>
<dbReference type="GO" id="GO:0007095">
    <property type="term" value="P:mitotic G2 DNA damage checkpoint signaling"/>
    <property type="evidence" value="ECO:0007669"/>
    <property type="project" value="TreeGrafter"/>
</dbReference>
<feature type="domain" description="BRCT" evidence="3">
    <location>
        <begin position="432"/>
        <end position="520"/>
    </location>
</feature>
<name>A0A8E2JH09_9PEZI</name>
<dbReference type="CDD" id="cd17723">
    <property type="entry name" value="BRCT_Rad4_rpt4"/>
    <property type="match status" value="1"/>
</dbReference>
<feature type="compositionally biased region" description="Low complexity" evidence="2">
    <location>
        <begin position="738"/>
        <end position="749"/>
    </location>
</feature>
<evidence type="ECO:0000313" key="4">
    <source>
        <dbReference type="EMBL" id="OCK82340.1"/>
    </source>
</evidence>
<reference evidence="4 5" key="1">
    <citation type="journal article" date="2016" name="Nat. Commun.">
        <title>Ectomycorrhizal ecology is imprinted in the genome of the dominant symbiotic fungus Cenococcum geophilum.</title>
        <authorList>
            <consortium name="DOE Joint Genome Institute"/>
            <person name="Peter M."/>
            <person name="Kohler A."/>
            <person name="Ohm R.A."/>
            <person name="Kuo A."/>
            <person name="Krutzmann J."/>
            <person name="Morin E."/>
            <person name="Arend M."/>
            <person name="Barry K.W."/>
            <person name="Binder M."/>
            <person name="Choi C."/>
            <person name="Clum A."/>
            <person name="Copeland A."/>
            <person name="Grisel N."/>
            <person name="Haridas S."/>
            <person name="Kipfer T."/>
            <person name="LaButti K."/>
            <person name="Lindquist E."/>
            <person name="Lipzen A."/>
            <person name="Maire R."/>
            <person name="Meier B."/>
            <person name="Mihaltcheva S."/>
            <person name="Molinier V."/>
            <person name="Murat C."/>
            <person name="Poggeler S."/>
            <person name="Quandt C.A."/>
            <person name="Sperisen C."/>
            <person name="Tritt A."/>
            <person name="Tisserant E."/>
            <person name="Crous P.W."/>
            <person name="Henrissat B."/>
            <person name="Nehls U."/>
            <person name="Egli S."/>
            <person name="Spatafora J.W."/>
            <person name="Grigoriev I.V."/>
            <person name="Martin F.M."/>
        </authorList>
    </citation>
    <scope>NUCLEOTIDE SEQUENCE [LARGE SCALE GENOMIC DNA]</scope>
    <source>
        <strain evidence="4 5">CBS 459.81</strain>
    </source>
</reference>
<dbReference type="PROSITE" id="PS50172">
    <property type="entry name" value="BRCT"/>
    <property type="match status" value="4"/>
</dbReference>
<dbReference type="InterPro" id="IPR036420">
    <property type="entry name" value="BRCT_dom_sf"/>
</dbReference>
<dbReference type="InterPro" id="IPR059215">
    <property type="entry name" value="BRCT2_TopBP1-like"/>
</dbReference>
<organism evidence="4 5">
    <name type="scientific">Lepidopterella palustris CBS 459.81</name>
    <dbReference type="NCBI Taxonomy" id="1314670"/>
    <lineage>
        <taxon>Eukaryota</taxon>
        <taxon>Fungi</taxon>
        <taxon>Dikarya</taxon>
        <taxon>Ascomycota</taxon>
        <taxon>Pezizomycotina</taxon>
        <taxon>Dothideomycetes</taxon>
        <taxon>Pleosporomycetidae</taxon>
        <taxon>Mytilinidiales</taxon>
        <taxon>Argynnaceae</taxon>
        <taxon>Lepidopterella</taxon>
    </lineage>
</organism>
<evidence type="ECO:0000256" key="1">
    <source>
        <dbReference type="ARBA" id="ARBA00022737"/>
    </source>
</evidence>
<feature type="domain" description="BRCT" evidence="3">
    <location>
        <begin position="9"/>
        <end position="82"/>
    </location>
</feature>
<dbReference type="SUPFAM" id="SSF52113">
    <property type="entry name" value="BRCT domain"/>
    <property type="match status" value="3"/>
</dbReference>
<dbReference type="Pfam" id="PF12738">
    <property type="entry name" value="PTCB-BRCT"/>
    <property type="match status" value="3"/>
</dbReference>
<dbReference type="PANTHER" id="PTHR13561">
    <property type="entry name" value="DNA REPLICATION REGULATOR DPB11-RELATED"/>
    <property type="match status" value="1"/>
</dbReference>
<dbReference type="FunFam" id="3.40.50.10190:FF:000010">
    <property type="entry name" value="DNA topoisomerase II binding protein 1"/>
    <property type="match status" value="1"/>
</dbReference>
<evidence type="ECO:0000259" key="3">
    <source>
        <dbReference type="PROSITE" id="PS50172"/>
    </source>
</evidence>
<feature type="region of interest" description="Disordered" evidence="2">
    <location>
        <begin position="530"/>
        <end position="690"/>
    </location>
</feature>
<dbReference type="OrthoDB" id="251770at2759"/>
<feature type="compositionally biased region" description="Polar residues" evidence="2">
    <location>
        <begin position="587"/>
        <end position="606"/>
    </location>
</feature>
<feature type="domain" description="BRCT" evidence="3">
    <location>
        <begin position="104"/>
        <end position="193"/>
    </location>
</feature>
<gene>
    <name evidence="4" type="ORF">K432DRAFT_402994</name>
</gene>
<feature type="compositionally biased region" description="Basic and acidic residues" evidence="2">
    <location>
        <begin position="218"/>
        <end position="227"/>
    </location>
</feature>
<accession>A0A8E2JH09</accession>
<dbReference type="AlphaFoldDB" id="A0A8E2JH09"/>
<feature type="compositionally biased region" description="Polar residues" evidence="2">
    <location>
        <begin position="637"/>
        <end position="657"/>
    </location>
</feature>
<dbReference type="GO" id="GO:0006270">
    <property type="term" value="P:DNA replication initiation"/>
    <property type="evidence" value="ECO:0007669"/>
    <property type="project" value="TreeGrafter"/>
</dbReference>
<feature type="compositionally biased region" description="Basic and acidic residues" evidence="2">
    <location>
        <begin position="760"/>
        <end position="770"/>
    </location>
</feature>
<sequence length="837" mass="91298">MLDNGYHGRAQTPLAGVVLCCTSIPPEQRTELATVAIQMGAVHKYDLTSDVTHLVVGNIDTPKYKYVARERPDVIVVTPAWLEAVRLSWMEGGDTDVVALEQEHRVPTFQGLKICVTGFDENSERQHISSSIVQNGAEYHGDLTKSVTHLIAARPSGSKYAHARKWGLKIVSYQWFQHSIERGMVLEEDYYDPIRPVAEHGKGAWNRATATSIVLAKRNRDSDRKTSAIDPNPRRKLRRSASSKLGSQNGSIWADITAGGIAMKTEHENECNNQVDETVLITAAETEHRIANNPATEYTLPSETGEQATASAPHEVRGLPTRGYEGIFQGRVVFVQGFDNAKSSILWDHLTSNGAAVLRDAADVEAQSPDSLDQGFLIVPADVPSNELPALPEAADRLCKVTNWWVERCLHGKCLVDSTRDVLCKPFKRLGIDGFNGMIVGSTSFTGVELLHVSKVVNLMGATYDEYLTATTSVLVCNSKKPSKEKLCFALERNIPAVSAEWLWDCLETGEKQPFEKYILPILRDEQPNGANPFIEVPTAPLSEEDSARLRKRKQSKAARPSGNLKKQPKDKSRNRRARTLELCASNAPTPTSTDQEDAQSVNDLDTPTFPFDDSESASAPLQELPPEVNSPRRRSATSLHSNSTTTTDTASKNAPNSEAPENRRSPDSVIPPEMGPTPDSVVPPDHQETLNITIANLLAQKQAASAAASAAPPAESNQRRRKRGLLGRATSGTSNPSASTSFSRADSSLVTDQGVDGNSRADDEGAEGKLEVQFSEYMPSQSLLYEDPEVQAARENMIRKMGGKVEEAMGVVGPIGVVRDVVSEGVAGRMGRRRKG</sequence>
<dbReference type="Gene3D" id="3.40.50.10190">
    <property type="entry name" value="BRCT domain"/>
    <property type="match status" value="4"/>
</dbReference>
<dbReference type="CDD" id="cd17740">
    <property type="entry name" value="BRCT_Rad4_rpt1"/>
    <property type="match status" value="1"/>
</dbReference>